<accession>R4S0D1</accession>
<sequence>MLFISLMILCFLNDIFLNKTRSYSLLLFFF</sequence>
<dbReference type="HOGENOM" id="CLU_3405744_0_0_14"/>
<gene>
    <name evidence="1" type="ORF">SLY_0296</name>
</gene>
<evidence type="ECO:0000313" key="1">
    <source>
        <dbReference type="EMBL" id="AGL90218.1"/>
    </source>
</evidence>
<dbReference type="KEGG" id="nzs:SLY_0296"/>
<evidence type="ECO:0000313" key="2">
    <source>
        <dbReference type="Proteomes" id="UP000013941"/>
    </source>
</evidence>
<name>R4S0D1_PHYAS</name>
<dbReference type="AlphaFoldDB" id="R4S0D1"/>
<dbReference type="EMBL" id="CP002548">
    <property type="protein sequence ID" value="AGL90218.1"/>
    <property type="molecule type" value="Genomic_DNA"/>
</dbReference>
<organism evidence="1 2">
    <name type="scientific">Strawberry lethal yellows phytoplasma (CPA) str. NZSb11</name>
    <dbReference type="NCBI Taxonomy" id="980422"/>
    <lineage>
        <taxon>Bacteria</taxon>
        <taxon>Bacillati</taxon>
        <taxon>Mycoplasmatota</taxon>
        <taxon>Mollicutes</taxon>
        <taxon>Acholeplasmatales</taxon>
        <taxon>Acholeplasmataceae</taxon>
        <taxon>Candidatus Phytoplasma</taxon>
        <taxon>16SrXII (Stolbur group)</taxon>
    </lineage>
</organism>
<reference evidence="1 2" key="1">
    <citation type="journal article" date="2013" name="BMC Genomics">
        <title>Comparison of the complete genome sequence of two closely related isolates of 'Candidatus Phytoplasma australiense' reveals genome plasticity.</title>
        <authorList>
            <person name="Andersen M.T."/>
            <person name="Liefting L.W."/>
            <person name="Havukkala I."/>
            <person name="Beever R.E."/>
        </authorList>
    </citation>
    <scope>NUCLEOTIDE SEQUENCE [LARGE SCALE GENOMIC DNA]</scope>
    <source>
        <strain evidence="1 2">NZSb11</strain>
    </source>
</reference>
<dbReference type="Proteomes" id="UP000013941">
    <property type="component" value="Chromosome"/>
</dbReference>
<protein>
    <submittedName>
        <fullName evidence="1">Uncharacterized protein</fullName>
    </submittedName>
</protein>
<proteinExistence type="predicted"/>
<keyword evidence="2" id="KW-1185">Reference proteome</keyword>